<sequence length="132" mass="15167">MGEIPQLIPKMNDGGVSFGRLPLPLKILIIASMVIPVIWTAVIMPIKESRNQEDFYAQKCNSVVVSSSDDGRFTAYKMRNGLWIKFYSSARNQLAVGDSIEKTFQTFLYKAYRKDIMEEYQFLGDFDFTVFK</sequence>
<keyword evidence="1" id="KW-1133">Transmembrane helix</keyword>
<comment type="caution">
    <text evidence="2">The sequence shown here is derived from an EMBL/GenBank/DDBJ whole genome shotgun (WGS) entry which is preliminary data.</text>
</comment>
<evidence type="ECO:0000256" key="1">
    <source>
        <dbReference type="SAM" id="Phobius"/>
    </source>
</evidence>
<dbReference type="RefSeq" id="WP_110997434.1">
    <property type="nucleotide sequence ID" value="NZ_QKTW01000003.1"/>
</dbReference>
<dbReference type="EMBL" id="QKTW01000003">
    <property type="protein sequence ID" value="PZF74594.1"/>
    <property type="molecule type" value="Genomic_DNA"/>
</dbReference>
<keyword evidence="3" id="KW-1185">Reference proteome</keyword>
<keyword evidence="1" id="KW-0472">Membrane</keyword>
<dbReference type="AlphaFoldDB" id="A0A2W2B2T2"/>
<organism evidence="2 3">
    <name type="scientific">Taibaiella soli</name>
    <dbReference type="NCBI Taxonomy" id="1649169"/>
    <lineage>
        <taxon>Bacteria</taxon>
        <taxon>Pseudomonadati</taxon>
        <taxon>Bacteroidota</taxon>
        <taxon>Chitinophagia</taxon>
        <taxon>Chitinophagales</taxon>
        <taxon>Chitinophagaceae</taxon>
        <taxon>Taibaiella</taxon>
    </lineage>
</organism>
<name>A0A2W2B2T2_9BACT</name>
<protein>
    <submittedName>
        <fullName evidence="2">Uncharacterized protein</fullName>
    </submittedName>
</protein>
<accession>A0A2W2B2T2</accession>
<gene>
    <name evidence="2" type="ORF">DN068_03180</name>
</gene>
<evidence type="ECO:0000313" key="2">
    <source>
        <dbReference type="EMBL" id="PZF74594.1"/>
    </source>
</evidence>
<feature type="transmembrane region" description="Helical" evidence="1">
    <location>
        <begin position="27"/>
        <end position="46"/>
    </location>
</feature>
<proteinExistence type="predicted"/>
<evidence type="ECO:0000313" key="3">
    <source>
        <dbReference type="Proteomes" id="UP000248745"/>
    </source>
</evidence>
<reference evidence="2 3" key="1">
    <citation type="submission" date="2018-06" db="EMBL/GenBank/DDBJ databases">
        <title>Mucibacter soli gen. nov., sp. nov., a new member of the family Chitinophagaceae producing mucin.</title>
        <authorList>
            <person name="Kim M.-K."/>
            <person name="Park S."/>
            <person name="Kim T.-S."/>
            <person name="Joung Y."/>
            <person name="Han J.-H."/>
            <person name="Kim S.B."/>
        </authorList>
    </citation>
    <scope>NUCLEOTIDE SEQUENCE [LARGE SCALE GENOMIC DNA]</scope>
    <source>
        <strain evidence="2 3">R1-15</strain>
    </source>
</reference>
<dbReference type="Proteomes" id="UP000248745">
    <property type="component" value="Unassembled WGS sequence"/>
</dbReference>
<keyword evidence="1" id="KW-0812">Transmembrane</keyword>
<dbReference type="OrthoDB" id="1262545at2"/>